<evidence type="ECO:0000313" key="2">
    <source>
        <dbReference type="Proteomes" id="UP000177785"/>
    </source>
</evidence>
<protein>
    <submittedName>
        <fullName evidence="1">Uncharacterized protein</fullName>
    </submittedName>
</protein>
<reference evidence="1 2" key="1">
    <citation type="journal article" date="2016" name="Nat. Commun.">
        <title>Thousands of microbial genomes shed light on interconnected biogeochemical processes in an aquifer system.</title>
        <authorList>
            <person name="Anantharaman K."/>
            <person name="Brown C.T."/>
            <person name="Hug L.A."/>
            <person name="Sharon I."/>
            <person name="Castelle C.J."/>
            <person name="Probst A.J."/>
            <person name="Thomas B.C."/>
            <person name="Singh A."/>
            <person name="Wilkins M.J."/>
            <person name="Karaoz U."/>
            <person name="Brodie E.L."/>
            <person name="Williams K.H."/>
            <person name="Hubbard S.S."/>
            <person name="Banfield J.F."/>
        </authorList>
    </citation>
    <scope>NUCLEOTIDE SEQUENCE [LARGE SCALE GENOMIC DNA]</scope>
</reference>
<name>A0A1G2G6A0_9BACT</name>
<evidence type="ECO:0000313" key="1">
    <source>
        <dbReference type="EMBL" id="OGZ45775.1"/>
    </source>
</evidence>
<gene>
    <name evidence="1" type="ORF">A2756_02605</name>
</gene>
<sequence>MLKTAKYRIGGLEDSGEVVYAIFNKKRIVFSGITKPGSTINYAEDIIRNIAAIEGIDPLIYQWFDLQTHLGYHSREPGVFSFSKL</sequence>
<dbReference type="EMBL" id="MHNL01000005">
    <property type="protein sequence ID" value="OGZ45775.1"/>
    <property type="molecule type" value="Genomic_DNA"/>
</dbReference>
<proteinExistence type="predicted"/>
<comment type="caution">
    <text evidence="1">The sequence shown here is derived from an EMBL/GenBank/DDBJ whole genome shotgun (WGS) entry which is preliminary data.</text>
</comment>
<dbReference type="Proteomes" id="UP000177785">
    <property type="component" value="Unassembled WGS sequence"/>
</dbReference>
<accession>A0A1G2G6A0</accession>
<dbReference type="AlphaFoldDB" id="A0A1G2G6A0"/>
<organism evidence="1 2">
    <name type="scientific">Candidatus Ryanbacteria bacterium RIFCSPHIGHO2_01_FULL_48_27</name>
    <dbReference type="NCBI Taxonomy" id="1802115"/>
    <lineage>
        <taxon>Bacteria</taxon>
        <taxon>Candidatus Ryaniibacteriota</taxon>
    </lineage>
</organism>